<sequence>MKFHMLNLLIRSNVILTAANSPGDIFKNIMTDFKTWLLAGMGIYAAVQFILGCMDFMSKEPQKHSAGKDHMVHAGIGLVLAFSATTIMTYLQTSTGTWSNTPAAMVEFNLMLQSIMMK</sequence>
<gene>
    <name evidence="2" type="ORF">BCR26_08630</name>
</gene>
<dbReference type="EMBL" id="MIEK01000005">
    <property type="protein sequence ID" value="OEH83536.1"/>
    <property type="molecule type" value="Genomic_DNA"/>
</dbReference>
<keyword evidence="1" id="KW-0812">Transmembrane</keyword>
<dbReference type="AlphaFoldDB" id="A0A1E5L097"/>
<keyword evidence="1" id="KW-1133">Transmembrane helix</keyword>
<organism evidence="2 3">
    <name type="scientific">Enterococcus rivorum</name>
    <dbReference type="NCBI Taxonomy" id="762845"/>
    <lineage>
        <taxon>Bacteria</taxon>
        <taxon>Bacillati</taxon>
        <taxon>Bacillota</taxon>
        <taxon>Bacilli</taxon>
        <taxon>Lactobacillales</taxon>
        <taxon>Enterococcaceae</taxon>
        <taxon>Enterococcus</taxon>
    </lineage>
</organism>
<evidence type="ECO:0000256" key="1">
    <source>
        <dbReference type="SAM" id="Phobius"/>
    </source>
</evidence>
<keyword evidence="3" id="KW-1185">Reference proteome</keyword>
<keyword evidence="1" id="KW-0472">Membrane</keyword>
<comment type="caution">
    <text evidence="2">The sequence shown here is derived from an EMBL/GenBank/DDBJ whole genome shotgun (WGS) entry which is preliminary data.</text>
</comment>
<proteinExistence type="predicted"/>
<dbReference type="InterPro" id="IPR043993">
    <property type="entry name" value="T4SS_pilin"/>
</dbReference>
<dbReference type="Proteomes" id="UP000095256">
    <property type="component" value="Unassembled WGS sequence"/>
</dbReference>
<name>A0A1E5L097_9ENTE</name>
<feature type="transmembrane region" description="Helical" evidence="1">
    <location>
        <begin position="36"/>
        <end position="58"/>
    </location>
</feature>
<evidence type="ECO:0000313" key="3">
    <source>
        <dbReference type="Proteomes" id="UP000095256"/>
    </source>
</evidence>
<dbReference type="RefSeq" id="WP_069697409.1">
    <property type="nucleotide sequence ID" value="NZ_JAGGMA010000012.1"/>
</dbReference>
<dbReference type="Pfam" id="PF18895">
    <property type="entry name" value="T4SS_pilin"/>
    <property type="match status" value="1"/>
</dbReference>
<accession>A0A1E5L097</accession>
<feature type="transmembrane region" description="Helical" evidence="1">
    <location>
        <begin position="70"/>
        <end position="91"/>
    </location>
</feature>
<dbReference type="STRING" id="762845.BCR26_08630"/>
<evidence type="ECO:0000313" key="2">
    <source>
        <dbReference type="EMBL" id="OEH83536.1"/>
    </source>
</evidence>
<protein>
    <submittedName>
        <fullName evidence="2">Uncharacterized protein</fullName>
    </submittedName>
</protein>
<reference evidence="2 3" key="1">
    <citation type="submission" date="2016-09" db="EMBL/GenBank/DDBJ databases">
        <authorList>
            <person name="Capua I."/>
            <person name="De Benedictis P."/>
            <person name="Joannis T."/>
            <person name="Lombin L.H."/>
            <person name="Cattoli G."/>
        </authorList>
    </citation>
    <scope>NUCLEOTIDE SEQUENCE [LARGE SCALE GENOMIC DNA]</scope>
    <source>
        <strain evidence="2 3">LMG 25899</strain>
    </source>
</reference>